<gene>
    <name evidence="1" type="ORF">V6N12_030059</name>
</gene>
<dbReference type="EMBL" id="JBBPBM010000050">
    <property type="protein sequence ID" value="KAK8519695.1"/>
    <property type="molecule type" value="Genomic_DNA"/>
</dbReference>
<evidence type="ECO:0000313" key="2">
    <source>
        <dbReference type="Proteomes" id="UP001472677"/>
    </source>
</evidence>
<organism evidence="1 2">
    <name type="scientific">Hibiscus sabdariffa</name>
    <name type="common">roselle</name>
    <dbReference type="NCBI Taxonomy" id="183260"/>
    <lineage>
        <taxon>Eukaryota</taxon>
        <taxon>Viridiplantae</taxon>
        <taxon>Streptophyta</taxon>
        <taxon>Embryophyta</taxon>
        <taxon>Tracheophyta</taxon>
        <taxon>Spermatophyta</taxon>
        <taxon>Magnoliopsida</taxon>
        <taxon>eudicotyledons</taxon>
        <taxon>Gunneridae</taxon>
        <taxon>Pentapetalae</taxon>
        <taxon>rosids</taxon>
        <taxon>malvids</taxon>
        <taxon>Malvales</taxon>
        <taxon>Malvaceae</taxon>
        <taxon>Malvoideae</taxon>
        <taxon>Hibiscus</taxon>
    </lineage>
</organism>
<evidence type="ECO:0000313" key="1">
    <source>
        <dbReference type="EMBL" id="KAK8519695.1"/>
    </source>
</evidence>
<keyword evidence="2" id="KW-1185">Reference proteome</keyword>
<dbReference type="Proteomes" id="UP001472677">
    <property type="component" value="Unassembled WGS sequence"/>
</dbReference>
<evidence type="ECO:0008006" key="3">
    <source>
        <dbReference type="Google" id="ProtNLM"/>
    </source>
</evidence>
<name>A0ABR2CJQ4_9ROSI</name>
<sequence>MSKHCAQATAIVFQNISCGATIVQVQSRWDMPPDGWFSLLTDGARCCQSSLASCGAITKLFNRDWNVHICHIGRTANKIVDSLAKISRAMHVSPLREVDSSCHLFLQPPPEALVVFHDNLSCVMGVNPTNYD</sequence>
<proteinExistence type="predicted"/>
<reference evidence="1 2" key="1">
    <citation type="journal article" date="2024" name="G3 (Bethesda)">
        <title>Genome assembly of Hibiscus sabdariffa L. provides insights into metabolisms of medicinal natural products.</title>
        <authorList>
            <person name="Kim T."/>
        </authorList>
    </citation>
    <scope>NUCLEOTIDE SEQUENCE [LARGE SCALE GENOMIC DNA]</scope>
    <source>
        <strain evidence="1">TK-2024</strain>
        <tissue evidence="1">Old leaves</tissue>
    </source>
</reference>
<comment type="caution">
    <text evidence="1">The sequence shown here is derived from an EMBL/GenBank/DDBJ whole genome shotgun (WGS) entry which is preliminary data.</text>
</comment>
<protein>
    <recommendedName>
        <fullName evidence="3">RNase H type-1 domain-containing protein</fullName>
    </recommendedName>
</protein>
<accession>A0ABR2CJQ4</accession>